<dbReference type="RefSeq" id="WP_152098712.1">
    <property type="nucleotide sequence ID" value="NZ_AP021861.1"/>
</dbReference>
<dbReference type="EMBL" id="AP021861">
    <property type="protein sequence ID" value="BBO32809.1"/>
    <property type="molecule type" value="Genomic_DNA"/>
</dbReference>
<dbReference type="KEGG" id="lpav:PLANPX_2421"/>
<reference evidence="2" key="1">
    <citation type="submission" date="2019-10" db="EMBL/GenBank/DDBJ databases">
        <title>Lacipirellula parvula gen. nov., sp. nov., representing a lineage of planctomycetes widespread in freshwater anoxic habitats, and description of the family Lacipirellulaceae.</title>
        <authorList>
            <person name="Dedysh S.N."/>
            <person name="Kulichevskaya I.S."/>
            <person name="Beletsky A.V."/>
            <person name="Rakitin A.L."/>
            <person name="Mardanov A.V."/>
            <person name="Ivanova A.A."/>
            <person name="Saltykova V.X."/>
            <person name="Rijpstra W.I.C."/>
            <person name="Sinninghe Damste J.S."/>
            <person name="Ravin N.V."/>
        </authorList>
    </citation>
    <scope>NUCLEOTIDE SEQUENCE [LARGE SCALE GENOMIC DNA]</scope>
    <source>
        <strain evidence="2">PX69</strain>
    </source>
</reference>
<evidence type="ECO:0000313" key="1">
    <source>
        <dbReference type="EMBL" id="BBO32809.1"/>
    </source>
</evidence>
<gene>
    <name evidence="1" type="ORF">PLANPX_2421</name>
</gene>
<evidence type="ECO:0000313" key="2">
    <source>
        <dbReference type="Proteomes" id="UP000326837"/>
    </source>
</evidence>
<name>A0A5K7XIT4_9BACT</name>
<organism evidence="1 2">
    <name type="scientific">Lacipirellula parvula</name>
    <dbReference type="NCBI Taxonomy" id="2650471"/>
    <lineage>
        <taxon>Bacteria</taxon>
        <taxon>Pseudomonadati</taxon>
        <taxon>Planctomycetota</taxon>
        <taxon>Planctomycetia</taxon>
        <taxon>Pirellulales</taxon>
        <taxon>Lacipirellulaceae</taxon>
        <taxon>Lacipirellula</taxon>
    </lineage>
</organism>
<protein>
    <submittedName>
        <fullName evidence="1">Uncharacterized protein</fullName>
    </submittedName>
</protein>
<keyword evidence="2" id="KW-1185">Reference proteome</keyword>
<accession>A0A5K7XIT4</accession>
<dbReference type="Proteomes" id="UP000326837">
    <property type="component" value="Chromosome"/>
</dbReference>
<proteinExistence type="predicted"/>
<dbReference type="AlphaFoldDB" id="A0A5K7XIT4"/>
<sequence>MALITSGKRVLITEAGIDWLKTWPKLLQNLRTTRATELAAEYPSHVAARVTQPFDDGGAEELLASY</sequence>